<dbReference type="AlphaFoldDB" id="V8P577"/>
<reference evidence="3 4" key="1">
    <citation type="journal article" date="2013" name="Proc. Natl. Acad. Sci. U.S.A.">
        <title>The king cobra genome reveals dynamic gene evolution and adaptation in the snake venom system.</title>
        <authorList>
            <person name="Vonk F.J."/>
            <person name="Casewell N.R."/>
            <person name="Henkel C.V."/>
            <person name="Heimberg A.M."/>
            <person name="Jansen H.J."/>
            <person name="McCleary R.J."/>
            <person name="Kerkkamp H.M."/>
            <person name="Vos R.A."/>
            <person name="Guerreiro I."/>
            <person name="Calvete J.J."/>
            <person name="Wuster W."/>
            <person name="Woods A.E."/>
            <person name="Logan J.M."/>
            <person name="Harrison R.A."/>
            <person name="Castoe T.A."/>
            <person name="de Koning A.P."/>
            <person name="Pollock D.D."/>
            <person name="Yandell M."/>
            <person name="Calderon D."/>
            <person name="Renjifo C."/>
            <person name="Currier R.B."/>
            <person name="Salgado D."/>
            <person name="Pla D."/>
            <person name="Sanz L."/>
            <person name="Hyder A.S."/>
            <person name="Ribeiro J.M."/>
            <person name="Arntzen J.W."/>
            <person name="van den Thillart G.E."/>
            <person name="Boetzer M."/>
            <person name="Pirovano W."/>
            <person name="Dirks R.P."/>
            <person name="Spaink H.P."/>
            <person name="Duboule D."/>
            <person name="McGlinn E."/>
            <person name="Kini R.M."/>
            <person name="Richardson M.K."/>
        </authorList>
    </citation>
    <scope>NUCLEOTIDE SEQUENCE</scope>
    <source>
        <tissue evidence="3">Blood</tissue>
    </source>
</reference>
<proteinExistence type="predicted"/>
<accession>V8P577</accession>
<keyword evidence="4" id="KW-1185">Reference proteome</keyword>
<dbReference type="Proteomes" id="UP000018936">
    <property type="component" value="Unassembled WGS sequence"/>
</dbReference>
<protein>
    <submittedName>
        <fullName evidence="3">Uncharacterized protein</fullName>
    </submittedName>
</protein>
<feature type="region of interest" description="Disordered" evidence="1">
    <location>
        <begin position="1"/>
        <end position="42"/>
    </location>
</feature>
<evidence type="ECO:0000256" key="1">
    <source>
        <dbReference type="SAM" id="MobiDB-lite"/>
    </source>
</evidence>
<organism evidence="3 4">
    <name type="scientific">Ophiophagus hannah</name>
    <name type="common">King cobra</name>
    <name type="synonym">Naja hannah</name>
    <dbReference type="NCBI Taxonomy" id="8665"/>
    <lineage>
        <taxon>Eukaryota</taxon>
        <taxon>Metazoa</taxon>
        <taxon>Chordata</taxon>
        <taxon>Craniata</taxon>
        <taxon>Vertebrata</taxon>
        <taxon>Euteleostomi</taxon>
        <taxon>Lepidosauria</taxon>
        <taxon>Squamata</taxon>
        <taxon>Bifurcata</taxon>
        <taxon>Unidentata</taxon>
        <taxon>Episquamata</taxon>
        <taxon>Toxicofera</taxon>
        <taxon>Serpentes</taxon>
        <taxon>Colubroidea</taxon>
        <taxon>Elapidae</taxon>
        <taxon>Elapinae</taxon>
        <taxon>Ophiophagus</taxon>
    </lineage>
</organism>
<feature type="transmembrane region" description="Helical" evidence="2">
    <location>
        <begin position="91"/>
        <end position="111"/>
    </location>
</feature>
<keyword evidence="2" id="KW-0812">Transmembrane</keyword>
<comment type="caution">
    <text evidence="3">The sequence shown here is derived from an EMBL/GenBank/DDBJ whole genome shotgun (WGS) entry which is preliminary data.</text>
</comment>
<dbReference type="EMBL" id="AZIM01000838">
    <property type="protein sequence ID" value="ETE69131.1"/>
    <property type="molecule type" value="Genomic_DNA"/>
</dbReference>
<evidence type="ECO:0000256" key="2">
    <source>
        <dbReference type="SAM" id="Phobius"/>
    </source>
</evidence>
<feature type="compositionally biased region" description="Polar residues" evidence="1">
    <location>
        <begin position="16"/>
        <end position="28"/>
    </location>
</feature>
<evidence type="ECO:0000313" key="4">
    <source>
        <dbReference type="Proteomes" id="UP000018936"/>
    </source>
</evidence>
<evidence type="ECO:0000313" key="3">
    <source>
        <dbReference type="EMBL" id="ETE69131.1"/>
    </source>
</evidence>
<keyword evidence="2" id="KW-0472">Membrane</keyword>
<keyword evidence="2" id="KW-1133">Transmembrane helix</keyword>
<gene>
    <name evidence="3" type="ORF">L345_05074</name>
</gene>
<name>V8P577_OPHHA</name>
<feature type="non-terminal residue" evidence="3">
    <location>
        <position position="1"/>
    </location>
</feature>
<sequence>MSYSSQRDAARGHSALKQQPEQDPNSSVPGAAGTGHLNYSTETEPENLPITIIIIRCTTNQLNDIWIPATHSPANQWAGRPEMVYNSVTAIGFQVLVKIAFYSFTVLTAVLNRIREMGGHESL</sequence>